<reference evidence="3" key="1">
    <citation type="journal article" date="2002" name="Science">
        <title>The draft genome of Ciona intestinalis: insights into chordate and vertebrate origins.</title>
        <authorList>
            <person name="Dehal P."/>
            <person name="Satou Y."/>
            <person name="Campbell R.K."/>
            <person name="Chapman J."/>
            <person name="Degnan B."/>
            <person name="De Tomaso A."/>
            <person name="Davidson B."/>
            <person name="Di Gregorio A."/>
            <person name="Gelpke M."/>
            <person name="Goodstein D.M."/>
            <person name="Harafuji N."/>
            <person name="Hastings K.E."/>
            <person name="Ho I."/>
            <person name="Hotta K."/>
            <person name="Huang W."/>
            <person name="Kawashima T."/>
            <person name="Lemaire P."/>
            <person name="Martinez D."/>
            <person name="Meinertzhagen I.A."/>
            <person name="Necula S."/>
            <person name="Nonaka M."/>
            <person name="Putnam N."/>
            <person name="Rash S."/>
            <person name="Saiga H."/>
            <person name="Satake M."/>
            <person name="Terry A."/>
            <person name="Yamada L."/>
            <person name="Wang H.G."/>
            <person name="Awazu S."/>
            <person name="Azumi K."/>
            <person name="Boore J."/>
            <person name="Branno M."/>
            <person name="Chin-Bow S."/>
            <person name="DeSantis R."/>
            <person name="Doyle S."/>
            <person name="Francino P."/>
            <person name="Keys D.N."/>
            <person name="Haga S."/>
            <person name="Hayashi H."/>
            <person name="Hino K."/>
            <person name="Imai K.S."/>
            <person name="Inaba K."/>
            <person name="Kano S."/>
            <person name="Kobayashi K."/>
            <person name="Kobayashi M."/>
            <person name="Lee B.I."/>
            <person name="Makabe K.W."/>
            <person name="Manohar C."/>
            <person name="Matassi G."/>
            <person name="Medina M."/>
            <person name="Mochizuki Y."/>
            <person name="Mount S."/>
            <person name="Morishita T."/>
            <person name="Miura S."/>
            <person name="Nakayama A."/>
            <person name="Nishizaka S."/>
            <person name="Nomoto H."/>
            <person name="Ohta F."/>
            <person name="Oishi K."/>
            <person name="Rigoutsos I."/>
            <person name="Sano M."/>
            <person name="Sasaki A."/>
            <person name="Sasakura Y."/>
            <person name="Shoguchi E."/>
            <person name="Shin-i T."/>
            <person name="Spagnuolo A."/>
            <person name="Stainier D."/>
            <person name="Suzuki M.M."/>
            <person name="Tassy O."/>
            <person name="Takatori N."/>
            <person name="Tokuoka M."/>
            <person name="Yagi K."/>
            <person name="Yoshizaki F."/>
            <person name="Wada S."/>
            <person name="Zhang C."/>
            <person name="Hyatt P.D."/>
            <person name="Larimer F."/>
            <person name="Detter C."/>
            <person name="Doggett N."/>
            <person name="Glavina T."/>
            <person name="Hawkins T."/>
            <person name="Richardson P."/>
            <person name="Lucas S."/>
            <person name="Kohara Y."/>
            <person name="Levine M."/>
            <person name="Satoh N."/>
            <person name="Rokhsar D.S."/>
        </authorList>
    </citation>
    <scope>NUCLEOTIDE SEQUENCE [LARGE SCALE GENOMIC DNA]</scope>
</reference>
<keyword evidence="3" id="KW-1185">Reference proteome</keyword>
<reference evidence="2" key="4">
    <citation type="submission" date="2025-09" db="UniProtKB">
        <authorList>
            <consortium name="Ensembl"/>
        </authorList>
    </citation>
    <scope>IDENTIFICATION</scope>
</reference>
<dbReference type="RefSeq" id="XP_002122293.1">
    <property type="nucleotide sequence ID" value="XM_002122257.4"/>
</dbReference>
<feature type="region of interest" description="Disordered" evidence="1">
    <location>
        <begin position="175"/>
        <end position="196"/>
    </location>
</feature>
<accession>A0A1W2W650</accession>
<organism evidence="2 3">
    <name type="scientific">Ciona intestinalis</name>
    <name type="common">Transparent sea squirt</name>
    <name type="synonym">Ascidia intestinalis</name>
    <dbReference type="NCBI Taxonomy" id="7719"/>
    <lineage>
        <taxon>Eukaryota</taxon>
        <taxon>Metazoa</taxon>
        <taxon>Chordata</taxon>
        <taxon>Tunicata</taxon>
        <taxon>Ascidiacea</taxon>
        <taxon>Phlebobranchia</taxon>
        <taxon>Cionidae</taxon>
        <taxon>Ciona</taxon>
    </lineage>
</organism>
<evidence type="ECO:0000256" key="1">
    <source>
        <dbReference type="SAM" id="MobiDB-lite"/>
    </source>
</evidence>
<accession>F6WQ49</accession>
<protein>
    <submittedName>
        <fullName evidence="2">Uncharacterized LOC100186365</fullName>
    </submittedName>
</protein>
<sequence length="196" mass="22059">MESISRSKRGSSKKQKSKNPTVPSFGFEGSIQKRWNSAKELMELKKQHTVPHRYEQSPNLVRKFTYRQNSRQYSSDAETPNGRNKKPKQPLDGEIATQVANEKVPLLKLAPWKSSQTEHIPKPPSQPNLLITYLQQRNASQVSLVTANAALNEANLTYDPVPFMKHDVTNKQTTFVSTDSLPPPPSPGLLHEAMKS</sequence>
<dbReference type="GeneID" id="100186365"/>
<feature type="compositionally biased region" description="Polar residues" evidence="1">
    <location>
        <begin position="66"/>
        <end position="82"/>
    </location>
</feature>
<feature type="region of interest" description="Disordered" evidence="1">
    <location>
        <begin position="1"/>
        <end position="93"/>
    </location>
</feature>
<dbReference type="EMBL" id="EAAA01000252">
    <property type="status" value="NOT_ANNOTATED_CDS"/>
    <property type="molecule type" value="Genomic_DNA"/>
</dbReference>
<gene>
    <name evidence="2" type="primary">LOC100186365</name>
</gene>
<dbReference type="Ensembl" id="ENSCINT00000024003.2">
    <property type="protein sequence ID" value="ENSCINP00000023757.2"/>
    <property type="gene ID" value="ENSCING00000012806.2"/>
</dbReference>
<feature type="compositionally biased region" description="Basic residues" evidence="1">
    <location>
        <begin position="1"/>
        <end position="17"/>
    </location>
</feature>
<dbReference type="HOGENOM" id="CLU_1389774_0_0_1"/>
<evidence type="ECO:0000313" key="3">
    <source>
        <dbReference type="Proteomes" id="UP000008144"/>
    </source>
</evidence>
<dbReference type="InParanoid" id="F6WQ49"/>
<dbReference type="Proteomes" id="UP000008144">
    <property type="component" value="Chromosome 1"/>
</dbReference>
<reference evidence="2" key="3">
    <citation type="submission" date="2025-08" db="UniProtKB">
        <authorList>
            <consortium name="Ensembl"/>
        </authorList>
    </citation>
    <scope>IDENTIFICATION</scope>
</reference>
<dbReference type="AlphaFoldDB" id="F6WQ49"/>
<reference evidence="2" key="2">
    <citation type="journal article" date="2008" name="Genome Biol.">
        <title>Improved genome assembly and evidence-based global gene model set for the chordate Ciona intestinalis: new insight into intron and operon populations.</title>
        <authorList>
            <person name="Satou Y."/>
            <person name="Mineta K."/>
            <person name="Ogasawara M."/>
            <person name="Sasakura Y."/>
            <person name="Shoguchi E."/>
            <person name="Ueno K."/>
            <person name="Yamada L."/>
            <person name="Matsumoto J."/>
            <person name="Wasserscheid J."/>
            <person name="Dewar K."/>
            <person name="Wiley G.B."/>
            <person name="Macmil S.L."/>
            <person name="Roe B.A."/>
            <person name="Zeller R.W."/>
            <person name="Hastings K.E."/>
            <person name="Lemaire P."/>
            <person name="Lindquist E."/>
            <person name="Endo T."/>
            <person name="Hotta K."/>
            <person name="Inaba K."/>
        </authorList>
    </citation>
    <scope>NUCLEOTIDE SEQUENCE [LARGE SCALE GENOMIC DNA]</scope>
    <source>
        <strain evidence="2">wild type</strain>
    </source>
</reference>
<dbReference type="KEGG" id="cin:100186365"/>
<evidence type="ECO:0000313" key="2">
    <source>
        <dbReference type="Ensembl" id="ENSCINP00000023757.2"/>
    </source>
</evidence>
<proteinExistence type="predicted"/>
<name>F6WQ49_CIOIN</name>